<evidence type="ECO:0000256" key="2">
    <source>
        <dbReference type="ARBA" id="ARBA00022679"/>
    </source>
</evidence>
<evidence type="ECO:0000256" key="1">
    <source>
        <dbReference type="ARBA" id="ARBA00022603"/>
    </source>
</evidence>
<keyword evidence="7" id="KW-1185">Reference proteome</keyword>
<keyword evidence="1" id="KW-0489">Methyltransferase</keyword>
<evidence type="ECO:0000256" key="4">
    <source>
        <dbReference type="ARBA" id="ARBA00041867"/>
    </source>
</evidence>
<dbReference type="GO" id="GO:0008276">
    <property type="term" value="F:protein methyltransferase activity"/>
    <property type="evidence" value="ECO:0007669"/>
    <property type="project" value="TreeGrafter"/>
</dbReference>
<accession>A0A812W7I8</accession>
<evidence type="ECO:0000256" key="3">
    <source>
        <dbReference type="ARBA" id="ARBA00037932"/>
    </source>
</evidence>
<gene>
    <name evidence="6" type="primary">prmA</name>
    <name evidence="6" type="ORF">SPIL2461_LOCUS18429</name>
</gene>
<dbReference type="CDD" id="cd02440">
    <property type="entry name" value="AdoMet_MTases"/>
    <property type="match status" value="1"/>
</dbReference>
<dbReference type="Pfam" id="PF06325">
    <property type="entry name" value="PrmA"/>
    <property type="match status" value="1"/>
</dbReference>
<evidence type="ECO:0000313" key="6">
    <source>
        <dbReference type="EMBL" id="CAE7669530.1"/>
    </source>
</evidence>
<protein>
    <recommendedName>
        <fullName evidence="5">ETFB lysine methyltransferase</fullName>
    </recommendedName>
    <alternativeName>
        <fullName evidence="4">Protein N-lysine methyltransferase METTL20</fullName>
    </alternativeName>
</protein>
<dbReference type="InterPro" id="IPR029063">
    <property type="entry name" value="SAM-dependent_MTases_sf"/>
</dbReference>
<dbReference type="AlphaFoldDB" id="A0A812W7I8"/>
<comment type="caution">
    <text evidence="6">The sequence shown here is derived from an EMBL/GenBank/DDBJ whole genome shotgun (WGS) entry which is preliminary data.</text>
</comment>
<proteinExistence type="inferred from homology"/>
<dbReference type="InterPro" id="IPR050078">
    <property type="entry name" value="Ribosomal_L11_MeTrfase_PrmA"/>
</dbReference>
<reference evidence="6" key="1">
    <citation type="submission" date="2021-02" db="EMBL/GenBank/DDBJ databases">
        <authorList>
            <person name="Dougan E. K."/>
            <person name="Rhodes N."/>
            <person name="Thang M."/>
            <person name="Chan C."/>
        </authorList>
    </citation>
    <scope>NUCLEOTIDE SEQUENCE</scope>
</reference>
<dbReference type="SUPFAM" id="SSF53335">
    <property type="entry name" value="S-adenosyl-L-methionine-dependent methyltransferases"/>
    <property type="match status" value="1"/>
</dbReference>
<dbReference type="OrthoDB" id="419617at2759"/>
<evidence type="ECO:0000256" key="5">
    <source>
        <dbReference type="ARBA" id="ARBA00042266"/>
    </source>
</evidence>
<evidence type="ECO:0000313" key="7">
    <source>
        <dbReference type="Proteomes" id="UP000649617"/>
    </source>
</evidence>
<name>A0A812W7I8_SYMPI</name>
<keyword evidence="2" id="KW-0808">Transferase</keyword>
<dbReference type="Gene3D" id="3.40.50.150">
    <property type="entry name" value="Vaccinia Virus protein VP39"/>
    <property type="match status" value="1"/>
</dbReference>
<dbReference type="PANTHER" id="PTHR43648:SF1">
    <property type="entry name" value="ELECTRON TRANSFER FLAVOPROTEIN BETA SUBUNIT LYSINE METHYLTRANSFERASE"/>
    <property type="match status" value="1"/>
</dbReference>
<sequence length="381" mass="40026">MEIPTIWKSSPRIPSKCHVFRPCCLHGPAAGSLPAIAVTMAGMRRCLFGRSSRACHRTPRKTRDDITEVTMETNQADAVIDMLLGFGAFSASAVASTDTSVTVTAHFKGPGKLDLTKMTSIIQNALDLSSPPLLTTLALAGAWSEYFPLSKRVEVRLPCHAGPSGGMMSETGRRVLRLEGSVAFGAGDHPTTRAAAAFLEGVLSESSLRSVRVLDYGTGSGVLAILASMLGAEHVTGVDIDEQSLASARRSLSLNAACGASSGASGTVDFMHVSANPQQAARQIADLVQDGGPFDIVVANILFEPLLQLVDVLACAAAPGGKLCLTGLRSQDISTANTLPEVYARYFGNFQTSEAGAGWCVITAEKITTADSRQALKQEDD</sequence>
<dbReference type="EMBL" id="CAJNIZ010043809">
    <property type="protein sequence ID" value="CAE7669530.1"/>
    <property type="molecule type" value="Genomic_DNA"/>
</dbReference>
<dbReference type="Proteomes" id="UP000649617">
    <property type="component" value="Unassembled WGS sequence"/>
</dbReference>
<dbReference type="GO" id="GO:0032259">
    <property type="term" value="P:methylation"/>
    <property type="evidence" value="ECO:0007669"/>
    <property type="project" value="UniProtKB-KW"/>
</dbReference>
<comment type="similarity">
    <text evidence="3">Belongs to the methyltransferase superfamily. ETFBKMT family.</text>
</comment>
<dbReference type="PANTHER" id="PTHR43648">
    <property type="entry name" value="ELECTRON TRANSFER FLAVOPROTEIN BETA SUBUNIT LYSINE METHYLTRANSFERASE"/>
    <property type="match status" value="1"/>
</dbReference>
<organism evidence="6 7">
    <name type="scientific">Symbiodinium pilosum</name>
    <name type="common">Dinoflagellate</name>
    <dbReference type="NCBI Taxonomy" id="2952"/>
    <lineage>
        <taxon>Eukaryota</taxon>
        <taxon>Sar</taxon>
        <taxon>Alveolata</taxon>
        <taxon>Dinophyceae</taxon>
        <taxon>Suessiales</taxon>
        <taxon>Symbiodiniaceae</taxon>
        <taxon>Symbiodinium</taxon>
    </lineage>
</organism>